<sequence>MYITISPQQTKGNFNQSVSDYVAYLEKENLDLAIPEKEYFFNQNGDEIAAEQVIVEIDKNTARLSKHEPKFYAITVSPSPAELRHLQNPTMDVKHYTRELMKTYAASFHREIEGRPPNVDDIKYFAKVEHQRHFKGTDREIRENQPTATKILELQHHMRRIQRGEEQGKVSTLQKRIARLEQSAPHQLDGKRIVQGMPKPGMQTHVHIIVSRRDASNSVSLSPGSKYKASEVVLHGKTVKRGFDRDRFFTESEKLFDKQFGYQRNFVERYQSRKLLLNNPKLYFGAILGLPANEKDLALKLLGKSGIPILPSIPTNKVQFALKTIKALKRGMGKAINSGSIGI</sequence>
<dbReference type="Proteomes" id="UP001597526">
    <property type="component" value="Unassembled WGS sequence"/>
</dbReference>
<reference evidence="2" key="1">
    <citation type="journal article" date="2019" name="Int. J. Syst. Evol. Microbiol.">
        <title>The Global Catalogue of Microorganisms (GCM) 10K type strain sequencing project: providing services to taxonomists for standard genome sequencing and annotation.</title>
        <authorList>
            <consortium name="The Broad Institute Genomics Platform"/>
            <consortium name="The Broad Institute Genome Sequencing Center for Infectious Disease"/>
            <person name="Wu L."/>
            <person name="Ma J."/>
        </authorList>
    </citation>
    <scope>NUCLEOTIDE SEQUENCE [LARGE SCALE GENOMIC DNA]</scope>
    <source>
        <strain evidence="2">KCTC 52368</strain>
    </source>
</reference>
<dbReference type="InterPro" id="IPR048098">
    <property type="entry name" value="MobB"/>
</dbReference>
<dbReference type="NCBIfam" id="NF041495">
    <property type="entry name" value="MobB_relaxase"/>
    <property type="match status" value="1"/>
</dbReference>
<dbReference type="EMBL" id="JBHULB010000006">
    <property type="protein sequence ID" value="MFD2586077.1"/>
    <property type="molecule type" value="Genomic_DNA"/>
</dbReference>
<dbReference type="InterPro" id="IPR043766">
    <property type="entry name" value="BfmA-like"/>
</dbReference>
<name>A0ABW5MS20_9FLAO</name>
<dbReference type="Pfam" id="PF18976">
    <property type="entry name" value="DUF5712"/>
    <property type="match status" value="1"/>
</dbReference>
<dbReference type="RefSeq" id="WP_377765764.1">
    <property type="nucleotide sequence ID" value="NZ_JBHULB010000006.1"/>
</dbReference>
<accession>A0ABW5MS20</accession>
<evidence type="ECO:0000313" key="1">
    <source>
        <dbReference type="EMBL" id="MFD2586077.1"/>
    </source>
</evidence>
<protein>
    <submittedName>
        <fullName evidence="1">MobB family relaxase</fullName>
    </submittedName>
</protein>
<keyword evidence="2" id="KW-1185">Reference proteome</keyword>
<comment type="caution">
    <text evidence="1">The sequence shown here is derived from an EMBL/GenBank/DDBJ whole genome shotgun (WGS) entry which is preliminary data.</text>
</comment>
<gene>
    <name evidence="1" type="primary">mobB</name>
    <name evidence="1" type="ORF">ACFSQJ_04000</name>
</gene>
<evidence type="ECO:0000313" key="2">
    <source>
        <dbReference type="Proteomes" id="UP001597526"/>
    </source>
</evidence>
<proteinExistence type="predicted"/>
<organism evidence="1 2">
    <name type="scientific">Croceitalea marina</name>
    <dbReference type="NCBI Taxonomy" id="1775166"/>
    <lineage>
        <taxon>Bacteria</taxon>
        <taxon>Pseudomonadati</taxon>
        <taxon>Bacteroidota</taxon>
        <taxon>Flavobacteriia</taxon>
        <taxon>Flavobacteriales</taxon>
        <taxon>Flavobacteriaceae</taxon>
        <taxon>Croceitalea</taxon>
    </lineage>
</organism>